<dbReference type="AlphaFoldDB" id="A0A5C6S6Q8"/>
<dbReference type="Proteomes" id="UP000321562">
    <property type="component" value="Unassembled WGS sequence"/>
</dbReference>
<reference evidence="3 4" key="1">
    <citation type="submission" date="2019-08" db="EMBL/GenBank/DDBJ databases">
        <authorList>
            <person name="Ye J."/>
        </authorList>
    </citation>
    <scope>NUCLEOTIDE SEQUENCE [LARGE SCALE GENOMIC DNA]</scope>
    <source>
        <strain evidence="3 4">TK008</strain>
    </source>
</reference>
<dbReference type="EMBL" id="VOPL01000002">
    <property type="protein sequence ID" value="TXB70105.1"/>
    <property type="molecule type" value="Genomic_DNA"/>
</dbReference>
<dbReference type="OrthoDB" id="9811519at2"/>
<dbReference type="InterPro" id="IPR003767">
    <property type="entry name" value="Malate/L-lactate_DH-like"/>
</dbReference>
<dbReference type="PANTHER" id="PTHR11091">
    <property type="entry name" value="OXIDOREDUCTASE-RELATED"/>
    <property type="match status" value="1"/>
</dbReference>
<dbReference type="PANTHER" id="PTHR11091:SF0">
    <property type="entry name" value="MALATE DEHYDROGENASE"/>
    <property type="match status" value="1"/>
</dbReference>
<sequence length="350" mass="36345">MLLSAEQAEAFAAGLFAAHGVPAGDARLAASCLVRADLRGVDTHGIVRMPGYLERISRGLVNPAPSLEFDAIGPSMLRLDGQNGLGFVIASRAIAEGILVAEQQGLAMIGVRNSTHFGMAAAYLLQAIEAGYLALVFTNASPALPPWGGTEEVFGTSPFAVAAPNPGGIPFVLDMAPTIVARGKIRKAAREGKAIPPGWALDADGAPTTDPDAALQGGTLLPIGGPKGAGLSIWLDIMCGVLTGANFAGGVGDQYKNFDRPQGVGHLITVIRPDICLGSRDLFGARMQELVETVKNNRKADGVSEIFMPGEIEARTEAARRKTGIPYRVADLALLAGIARLHDVAVPDGL</sequence>
<protein>
    <submittedName>
        <fullName evidence="3">Ldh family oxidoreductase</fullName>
    </submittedName>
</protein>
<keyword evidence="2" id="KW-0560">Oxidoreductase</keyword>
<comment type="caution">
    <text evidence="3">The sequence shown here is derived from an EMBL/GenBank/DDBJ whole genome shotgun (WGS) entry which is preliminary data.</text>
</comment>
<dbReference type="InterPro" id="IPR043143">
    <property type="entry name" value="Mal/L-sulf/L-lact_DH-like_NADP"/>
</dbReference>
<dbReference type="Gene3D" id="1.10.1530.10">
    <property type="match status" value="1"/>
</dbReference>
<organism evidence="3 4">
    <name type="scientific">Paracoccus aurantiacus</name>
    <dbReference type="NCBI Taxonomy" id="2599412"/>
    <lineage>
        <taxon>Bacteria</taxon>
        <taxon>Pseudomonadati</taxon>
        <taxon>Pseudomonadota</taxon>
        <taxon>Alphaproteobacteria</taxon>
        <taxon>Rhodobacterales</taxon>
        <taxon>Paracoccaceae</taxon>
        <taxon>Paracoccus</taxon>
    </lineage>
</organism>
<evidence type="ECO:0000256" key="2">
    <source>
        <dbReference type="ARBA" id="ARBA00023002"/>
    </source>
</evidence>
<accession>A0A5C6S6Q8</accession>
<comment type="similarity">
    <text evidence="1">Belongs to the LDH2/MDH2 oxidoreductase family.</text>
</comment>
<proteinExistence type="inferred from homology"/>
<evidence type="ECO:0000256" key="1">
    <source>
        <dbReference type="ARBA" id="ARBA00006056"/>
    </source>
</evidence>
<dbReference type="InterPro" id="IPR043144">
    <property type="entry name" value="Mal/L-sulf/L-lact_DH-like_ah"/>
</dbReference>
<name>A0A5C6S6Q8_9RHOB</name>
<keyword evidence="4" id="KW-1185">Reference proteome</keyword>
<dbReference type="GO" id="GO:0016491">
    <property type="term" value="F:oxidoreductase activity"/>
    <property type="evidence" value="ECO:0007669"/>
    <property type="project" value="UniProtKB-KW"/>
</dbReference>
<dbReference type="SUPFAM" id="SSF89733">
    <property type="entry name" value="L-sulfolactate dehydrogenase-like"/>
    <property type="match status" value="1"/>
</dbReference>
<dbReference type="InterPro" id="IPR036111">
    <property type="entry name" value="Mal/L-sulfo/L-lacto_DH-like_sf"/>
</dbReference>
<evidence type="ECO:0000313" key="4">
    <source>
        <dbReference type="Proteomes" id="UP000321562"/>
    </source>
</evidence>
<dbReference type="Gene3D" id="3.30.1370.60">
    <property type="entry name" value="Hypothetical oxidoreductase yiak, domain 2"/>
    <property type="match status" value="1"/>
</dbReference>
<gene>
    <name evidence="3" type="ORF">FQV27_07485</name>
</gene>
<dbReference type="Pfam" id="PF02615">
    <property type="entry name" value="Ldh_2"/>
    <property type="match status" value="1"/>
</dbReference>
<evidence type="ECO:0000313" key="3">
    <source>
        <dbReference type="EMBL" id="TXB70105.1"/>
    </source>
</evidence>